<keyword evidence="7 8" id="KW-0694">RNA-binding</keyword>
<gene>
    <name evidence="8" type="primary">rnr</name>
    <name evidence="10" type="ORF">CRV09_02260</name>
</gene>
<dbReference type="NCBIfam" id="NF008648">
    <property type="entry name" value="PRK11642.1"/>
    <property type="match status" value="1"/>
</dbReference>
<evidence type="ECO:0000256" key="6">
    <source>
        <dbReference type="ARBA" id="ARBA00022839"/>
    </source>
</evidence>
<dbReference type="InterPro" id="IPR011129">
    <property type="entry name" value="CSD"/>
</dbReference>
<dbReference type="AlphaFoldDB" id="A0A2P5T1S7"/>
<dbReference type="HAMAP" id="MF_01895">
    <property type="entry name" value="RNase_R"/>
    <property type="match status" value="1"/>
</dbReference>
<evidence type="ECO:0000256" key="4">
    <source>
        <dbReference type="ARBA" id="ARBA00022722"/>
    </source>
</evidence>
<dbReference type="SUPFAM" id="SSF50249">
    <property type="entry name" value="Nucleic acid-binding proteins"/>
    <property type="match status" value="4"/>
</dbReference>
<dbReference type="Gene3D" id="2.40.50.140">
    <property type="entry name" value="Nucleic acid-binding proteins"/>
    <property type="match status" value="2"/>
</dbReference>
<dbReference type="SMART" id="SM00357">
    <property type="entry name" value="CSP"/>
    <property type="match status" value="1"/>
</dbReference>
<protein>
    <recommendedName>
        <fullName evidence="8">Ribonuclease R</fullName>
        <shortName evidence="8">RNase R</shortName>
        <ecNumber evidence="8">3.1.13.1</ecNumber>
    </recommendedName>
</protein>
<dbReference type="EC" id="3.1.13.1" evidence="8"/>
<sequence length="741" mass="86831">MGIIMPKHFLLNKEIIQNKNNIFNHKFIMEFFAKRKNPVSYKELFKEFCFQNKNNFKYLLRILNHMTRKGHLLCIRHKYYIMPKFFNLTRGKVIGHRDGYGFLRVKGKKDDFYLSNKQMKFCIHGDLVLAQLIDTDRKGRKEAIVIRVKKSRNKMIVGRYFYRSSIGFVIPYDDRLNFNIIVPLRFNLCASNNCVVVVELLHRPTVSNKATGKIIEILGKDMVTSLAINIAIRNHELPYKWSPEIMLQLNKLNHQLTEEVKIGRVDLRKLPLITIDDEDARDFDDAIYCKKLNGNGWRLWVAIADVSYYVRPGTPIDKEAYSRGTSVYFPSKVIPMLPEIISNELCSLNPKVDCLCMVCEMDISSQGKLVGFKHYEAIMNSHARLTYNEAWKILQDNCKLHDKYILLKSILNDLYNLYKVLEKARQDRGSISFETSETKFIFNNKNRVERIERIFRNDVHKIVEECMIMANFASANFVEKNKEPILFRDHDCPTNDKIKNFNAILNELGIILPKFNYLKPVDYSLMMMNLSKRPDYEILQTIFLRSMKQASYDPQNRGHFALALSSYTHFTSPIRRYPDLLLHRVIKYLLSKKEITTTKNLFTDNGGYRYNIKEIDKLGCHCSLTERRAEEATRDVSDWLKCDLMKNQVGKIFDGIIFSITNYGLFVRLSEFFVEGLIHISTLKKECYKYDSICQRLIGETSGYIYHLGDAVKVYITAVHVDERRIYFELVANNKTLKYKN</sequence>
<dbReference type="PROSITE" id="PS01175">
    <property type="entry name" value="RIBONUCLEASE_II"/>
    <property type="match status" value="1"/>
</dbReference>
<dbReference type="GO" id="GO:0003723">
    <property type="term" value="F:RNA binding"/>
    <property type="evidence" value="ECO:0007669"/>
    <property type="project" value="UniProtKB-UniRule"/>
</dbReference>
<comment type="similarity">
    <text evidence="8">Belongs to the RNR ribonuclease family. RNase R subfamily.</text>
</comment>
<evidence type="ECO:0000256" key="7">
    <source>
        <dbReference type="ARBA" id="ARBA00022884"/>
    </source>
</evidence>
<evidence type="ECO:0000256" key="1">
    <source>
        <dbReference type="ARBA" id="ARBA00001849"/>
    </source>
</evidence>
<dbReference type="PANTHER" id="PTHR23355">
    <property type="entry name" value="RIBONUCLEASE"/>
    <property type="match status" value="1"/>
</dbReference>
<evidence type="ECO:0000256" key="5">
    <source>
        <dbReference type="ARBA" id="ARBA00022801"/>
    </source>
</evidence>
<dbReference type="InterPro" id="IPR012340">
    <property type="entry name" value="NA-bd_OB-fold"/>
</dbReference>
<comment type="subunit">
    <text evidence="8">Monomer.</text>
</comment>
<proteinExistence type="inferred from homology"/>
<dbReference type="InterPro" id="IPR040476">
    <property type="entry name" value="CSD2"/>
</dbReference>
<dbReference type="GO" id="GO:0008859">
    <property type="term" value="F:exoribonuclease II activity"/>
    <property type="evidence" value="ECO:0007669"/>
    <property type="project" value="UniProtKB-UniRule"/>
</dbReference>
<dbReference type="NCBIfam" id="TIGR00358">
    <property type="entry name" value="3_prime_RNase"/>
    <property type="match status" value="1"/>
</dbReference>
<keyword evidence="5 8" id="KW-0378">Hydrolase</keyword>
<dbReference type="InterPro" id="IPR022966">
    <property type="entry name" value="RNase_II/R_CS"/>
</dbReference>
<dbReference type="Pfam" id="PF08206">
    <property type="entry name" value="OB_RNB"/>
    <property type="match status" value="1"/>
</dbReference>
<dbReference type="InterPro" id="IPR004476">
    <property type="entry name" value="RNase_II/RNase_R"/>
</dbReference>
<dbReference type="InterPro" id="IPR050180">
    <property type="entry name" value="RNR_Ribonuclease"/>
</dbReference>
<evidence type="ECO:0000256" key="2">
    <source>
        <dbReference type="ARBA" id="ARBA00004496"/>
    </source>
</evidence>
<dbReference type="Pfam" id="PF00575">
    <property type="entry name" value="S1"/>
    <property type="match status" value="1"/>
</dbReference>
<keyword evidence="4 8" id="KW-0540">Nuclease</keyword>
<keyword evidence="6 8" id="KW-0269">Exonuclease</keyword>
<dbReference type="Pfam" id="PF17876">
    <property type="entry name" value="CSD2"/>
    <property type="match status" value="1"/>
</dbReference>
<evidence type="ECO:0000256" key="3">
    <source>
        <dbReference type="ARBA" id="ARBA00022490"/>
    </source>
</evidence>
<dbReference type="CDD" id="cd04471">
    <property type="entry name" value="S1_RNase_R"/>
    <property type="match status" value="1"/>
</dbReference>
<evidence type="ECO:0000259" key="9">
    <source>
        <dbReference type="PROSITE" id="PS50126"/>
    </source>
</evidence>
<dbReference type="PROSITE" id="PS50126">
    <property type="entry name" value="S1"/>
    <property type="match status" value="1"/>
</dbReference>
<dbReference type="Pfam" id="PF00773">
    <property type="entry name" value="RNB"/>
    <property type="match status" value="1"/>
</dbReference>
<dbReference type="SMART" id="SM00316">
    <property type="entry name" value="S1"/>
    <property type="match status" value="1"/>
</dbReference>
<dbReference type="GO" id="GO:0006402">
    <property type="term" value="P:mRNA catabolic process"/>
    <property type="evidence" value="ECO:0007669"/>
    <property type="project" value="TreeGrafter"/>
</dbReference>
<dbReference type="NCBIfam" id="TIGR02063">
    <property type="entry name" value="RNase_R"/>
    <property type="match status" value="1"/>
</dbReference>
<dbReference type="SMART" id="SM00955">
    <property type="entry name" value="RNB"/>
    <property type="match status" value="1"/>
</dbReference>
<comment type="caution">
    <text evidence="10">The sequence shown here is derived from an EMBL/GenBank/DDBJ whole genome shotgun (WGS) entry which is preliminary data.</text>
</comment>
<dbReference type="PANTHER" id="PTHR23355:SF9">
    <property type="entry name" value="DIS3-LIKE EXONUCLEASE 2"/>
    <property type="match status" value="1"/>
</dbReference>
<keyword evidence="3 8" id="KW-0963">Cytoplasm</keyword>
<reference evidence="10 11" key="1">
    <citation type="journal article" date="2018" name="Genome Biol. Evol.">
        <title>Cladogenesis and Genomic Streamlining in Extracellular Endosymbionts of Tropical Stink Bugs.</title>
        <authorList>
            <person name="Otero-Bravo A."/>
            <person name="Goffredi S."/>
            <person name="Sabree Z.L."/>
        </authorList>
    </citation>
    <scope>NUCLEOTIDE SEQUENCE [LARGE SCALE GENOMIC DNA]</scope>
    <source>
        <strain evidence="10 11">SoEO</strain>
    </source>
</reference>
<comment type="subcellular location">
    <subcellularLocation>
        <location evidence="2 8">Cytoplasm</location>
    </subcellularLocation>
</comment>
<evidence type="ECO:0000256" key="8">
    <source>
        <dbReference type="HAMAP-Rule" id="MF_01895"/>
    </source>
</evidence>
<comment type="catalytic activity">
    <reaction evidence="1 8">
        <text>Exonucleolytic cleavage in the 3'- to 5'-direction to yield nucleoside 5'-phosphates.</text>
        <dbReference type="EC" id="3.1.13.1"/>
    </reaction>
</comment>
<dbReference type="InterPro" id="IPR011805">
    <property type="entry name" value="RNase_R"/>
</dbReference>
<dbReference type="InterPro" id="IPR001900">
    <property type="entry name" value="RNase_II/R"/>
</dbReference>
<name>A0A2P5T1S7_9GAMM</name>
<dbReference type="InterPro" id="IPR003029">
    <property type="entry name" value="S1_domain"/>
</dbReference>
<evidence type="ECO:0000313" key="11">
    <source>
        <dbReference type="Proteomes" id="UP000295937"/>
    </source>
</evidence>
<dbReference type="Proteomes" id="UP000295937">
    <property type="component" value="Unassembled WGS sequence"/>
</dbReference>
<dbReference type="EMBL" id="PDKR01000003">
    <property type="protein sequence ID" value="PPI88500.1"/>
    <property type="molecule type" value="Genomic_DNA"/>
</dbReference>
<evidence type="ECO:0000313" key="10">
    <source>
        <dbReference type="EMBL" id="PPI88500.1"/>
    </source>
</evidence>
<organism evidence="10 11">
    <name type="scientific">Candidatus Pantoea edessiphila</name>
    <dbReference type="NCBI Taxonomy" id="2044610"/>
    <lineage>
        <taxon>Bacteria</taxon>
        <taxon>Pseudomonadati</taxon>
        <taxon>Pseudomonadota</taxon>
        <taxon>Gammaproteobacteria</taxon>
        <taxon>Enterobacterales</taxon>
        <taxon>Erwiniaceae</taxon>
        <taxon>Pantoea</taxon>
    </lineage>
</organism>
<feature type="domain" description="S1 motif" evidence="9">
    <location>
        <begin position="650"/>
        <end position="731"/>
    </location>
</feature>
<accession>A0A2P5T1S7</accession>
<comment type="function">
    <text evidence="8">3'-5' exoribonuclease that releases 5'-nucleoside monophosphates and is involved in maturation of structured RNAs.</text>
</comment>
<dbReference type="InterPro" id="IPR013223">
    <property type="entry name" value="RNase_B_OB_dom"/>
</dbReference>
<dbReference type="GO" id="GO:0005829">
    <property type="term" value="C:cytosol"/>
    <property type="evidence" value="ECO:0007669"/>
    <property type="project" value="TreeGrafter"/>
</dbReference>